<evidence type="ECO:0000256" key="1">
    <source>
        <dbReference type="SAM" id="MobiDB-lite"/>
    </source>
</evidence>
<accession>A0A8E5APC2</accession>
<proteinExistence type="predicted"/>
<protein>
    <submittedName>
        <fullName evidence="2">Protein ORF48</fullName>
    </submittedName>
</protein>
<evidence type="ECO:0000313" key="2">
    <source>
        <dbReference type="EMBL" id="QRM16994.1"/>
    </source>
</evidence>
<sequence>MSYVSLSTRHGIWCSQALRTNALKRTVYRPPTSVRPNIMNGIIPLKRRREDEDRGGGRGGEGEEEEGQGRGLGQGRPDGQPADGQPAVPVPQPADGQPVVPVQPQPAGGQPADGAQVPPPVYRPVNRPVNWGRMEQRLVEDRPIRKLPTAESAPLPLRVLPNKPLESGVVEPLTLQTVELVPRFAEVRATSFGLEKTKPTETLIQPHQYTADLPRTLSAKYVNDSPEFNATPVNVPEKIKLQPVVKPKVPPKPEGLKPKAEDATKVVVVPKPLVVKRPDPTFEQPDRETILTAMIGPATELEKLAKELRPRVAQFTLGRQWVMLEGQMRSLVEELQTITSRVPQRQPMDLDLTPSTFDYIKYAAAMEEASSPLDVVTIHVLLSAMISSPAFFVHTVVTGGSVELEQFPKSLILQDHLIGLAKLLYLVKFPNKQALLSAIFHWGVGFDYDVFMPLTAADMLMKLLSPEVSMATRMGLPGLPFADVSSLADYRTELTSVFYDAIISEAGRDRRQPSWDAIKTRFTPWQSLPQLPFKDTDSLPLILLNDDSVSPNTPFADRIGSISVLLQEAFPFAEKMHRALTAENMLVGSGEGGLFRLIKRYFGTDTTRLPDTPNDAMEHLNTYKKSLTDMAHENVALFRLIEPPRYDQTTNRLIPYSHTTTNGELKSPNTLFMQALTQSQPDRILFSVLERIAGKTEMEALHKAIWGSKRVAFNMYEPKKMSAHNLTQVAIKGALAGCFQGLDYVAYVLKMCDDAGWQVGGQTNTGESVNSKLKKLFQYACAYEAYILLMCSSISDIDKLVPVVKTVFRSKTLTMPRYDVFFVNKKGWETPKGGKVVDVDANPLRYYGDRDQMIHSKFILSDLYLSSRSTKDWSKPWWELMEAENVRLAKMIHTVYKLPKLEVTPPQLQQYIDMVPQLKTRWV</sequence>
<gene>
    <name evidence="2" type="primary">ORF48</name>
</gene>
<name>A0A8E5APC2_9VIRU</name>
<feature type="compositionally biased region" description="Low complexity" evidence="1">
    <location>
        <begin position="77"/>
        <end position="116"/>
    </location>
</feature>
<reference evidence="2" key="2">
    <citation type="submission" date="2021-02" db="EMBL/GenBank/DDBJ databases">
        <authorList>
            <person name="Vanderplasschen A.F.C."/>
            <person name="Davison A.J."/>
        </authorList>
    </citation>
    <scope>NUCLEOTIDE SEQUENCE</scope>
    <source>
        <strain evidence="2">HVA 486123</strain>
    </source>
</reference>
<feature type="region of interest" description="Disordered" evidence="1">
    <location>
        <begin position="31"/>
        <end position="123"/>
    </location>
</feature>
<organism evidence="2">
    <name type="scientific">Anguillid herpesvirus 1</name>
    <dbReference type="NCBI Taxonomy" id="150286"/>
    <lineage>
        <taxon>Viruses</taxon>
        <taxon>Duplodnaviria</taxon>
        <taxon>Heunggongvirae</taxon>
        <taxon>Peploviricota</taxon>
        <taxon>Herviviricetes</taxon>
        <taxon>Herpesvirales</taxon>
        <taxon>Alloherpesviridae</taxon>
        <taxon>Cyvirus</taxon>
        <taxon>Cyvirus anguillidallo1</taxon>
    </lineage>
</organism>
<reference evidence="2" key="1">
    <citation type="journal article" date="2021" name="Microorganisms">
        <title>Genomes of Anguillid Herpesvirus 1 Strains Reveal Evolutionary Disparities and Low Genetic Diversity in the Genus Cyprinivirus.</title>
        <authorList>
            <person name="Donohoe O."/>
            <person name="Zhang H."/>
            <person name="Delrez N."/>
            <person name="Gao Y."/>
            <person name="Suarez N.M."/>
            <person name="Davison A.J."/>
            <person name="Vanderplasschen A."/>
        </authorList>
    </citation>
    <scope>NUCLEOTIDE SEQUENCE</scope>
    <source>
        <strain evidence="2">HVA 486123</strain>
    </source>
</reference>
<dbReference type="EMBL" id="MW580854">
    <property type="protein sequence ID" value="QRM16994.1"/>
    <property type="molecule type" value="Genomic_DNA"/>
</dbReference>